<evidence type="ECO:0000256" key="6">
    <source>
        <dbReference type="ARBA" id="ARBA00023136"/>
    </source>
</evidence>
<dbReference type="AlphaFoldDB" id="A0A3L6S5R1"/>
<dbReference type="Pfam" id="PF08417">
    <property type="entry name" value="PaO"/>
    <property type="match status" value="1"/>
</dbReference>
<keyword evidence="6 7" id="KW-0472">Membrane</keyword>
<accession>A0A3L6S5R1</accession>
<dbReference type="PANTHER" id="PTHR21266">
    <property type="entry name" value="IRON-SULFUR DOMAIN CONTAINING PROTEIN"/>
    <property type="match status" value="1"/>
</dbReference>
<dbReference type="InterPro" id="IPR013626">
    <property type="entry name" value="PaO"/>
</dbReference>
<proteinExistence type="predicted"/>
<feature type="transmembrane region" description="Helical" evidence="7">
    <location>
        <begin position="255"/>
        <end position="277"/>
    </location>
</feature>
<keyword evidence="2 7" id="KW-0812">Transmembrane</keyword>
<sequence>MRDFLYGFDIMIENLIDPAHVRYTHRGMLPTFPNEQDPGRVERDREGGDPIKIKIEQAGIDGFLSIMEGGNIQFKAPCTLHGTNPRKVNVDGEMEPWFMFVIFCVPVSPGRSRLIWLFPRNGGVWLHKITPRWYSHMFTNRIFDSDLYLLHIEVTDLKKKKVVLCFSLLTKTILQERNFAAVGLDNWYQACYVPTSSDGMVIAFRNWFRTYCKNQIVWATPQVDQLPSIQAKDELLDRYWSHVVQCRSCSAALKAMKALGVILQVASVAVIGFLALAKGTLATSVVHRAVIVSAAVLGFAASRWLASFVEKNFYFEDYVHAFK</sequence>
<evidence type="ECO:0000259" key="8">
    <source>
        <dbReference type="Pfam" id="PF08417"/>
    </source>
</evidence>
<evidence type="ECO:0000256" key="1">
    <source>
        <dbReference type="ARBA" id="ARBA00004370"/>
    </source>
</evidence>
<organism evidence="9 10">
    <name type="scientific">Panicum miliaceum</name>
    <name type="common">Proso millet</name>
    <name type="synonym">Broomcorn millet</name>
    <dbReference type="NCBI Taxonomy" id="4540"/>
    <lineage>
        <taxon>Eukaryota</taxon>
        <taxon>Viridiplantae</taxon>
        <taxon>Streptophyta</taxon>
        <taxon>Embryophyta</taxon>
        <taxon>Tracheophyta</taxon>
        <taxon>Spermatophyta</taxon>
        <taxon>Magnoliopsida</taxon>
        <taxon>Liliopsida</taxon>
        <taxon>Poales</taxon>
        <taxon>Poaceae</taxon>
        <taxon>PACMAD clade</taxon>
        <taxon>Panicoideae</taxon>
        <taxon>Panicodae</taxon>
        <taxon>Paniceae</taxon>
        <taxon>Panicinae</taxon>
        <taxon>Panicum</taxon>
        <taxon>Panicum sect. Panicum</taxon>
    </lineage>
</organism>
<keyword evidence="10" id="KW-1185">Reference proteome</keyword>
<evidence type="ECO:0000256" key="4">
    <source>
        <dbReference type="ARBA" id="ARBA00022989"/>
    </source>
</evidence>
<name>A0A3L6S5R1_PANMI</name>
<dbReference type="OrthoDB" id="426882at2759"/>
<feature type="domain" description="Pheophorbide a oxygenase" evidence="8">
    <location>
        <begin position="74"/>
        <end position="161"/>
    </location>
</feature>
<protein>
    <submittedName>
        <fullName evidence="9">Protochlorophyllide-dependent translocon component 52, chloroplastic-like</fullName>
    </submittedName>
</protein>
<comment type="caution">
    <text evidence="9">The sequence shown here is derived from an EMBL/GenBank/DDBJ whole genome shotgun (WGS) entry which is preliminary data.</text>
</comment>
<dbReference type="SUPFAM" id="SSF55961">
    <property type="entry name" value="Bet v1-like"/>
    <property type="match status" value="1"/>
</dbReference>
<keyword evidence="5" id="KW-0560">Oxidoreductase</keyword>
<evidence type="ECO:0000256" key="7">
    <source>
        <dbReference type="SAM" id="Phobius"/>
    </source>
</evidence>
<feature type="transmembrane region" description="Helical" evidence="7">
    <location>
        <begin position="289"/>
        <end position="306"/>
    </location>
</feature>
<evidence type="ECO:0000256" key="3">
    <source>
        <dbReference type="ARBA" id="ARBA00022946"/>
    </source>
</evidence>
<keyword evidence="4 7" id="KW-1133">Transmembrane helix</keyword>
<dbReference type="PANTHER" id="PTHR21266:SF32">
    <property type="entry name" value="CHOLESTEROL 7-DESATURASE NVD"/>
    <property type="match status" value="1"/>
</dbReference>
<reference evidence="10" key="1">
    <citation type="journal article" date="2019" name="Nat. Commun.">
        <title>The genome of broomcorn millet.</title>
        <authorList>
            <person name="Zou C."/>
            <person name="Miki D."/>
            <person name="Li D."/>
            <person name="Tang Q."/>
            <person name="Xiao L."/>
            <person name="Rajput S."/>
            <person name="Deng P."/>
            <person name="Jia W."/>
            <person name="Huang R."/>
            <person name="Zhang M."/>
            <person name="Sun Y."/>
            <person name="Hu J."/>
            <person name="Fu X."/>
            <person name="Schnable P.S."/>
            <person name="Li F."/>
            <person name="Zhang H."/>
            <person name="Feng B."/>
            <person name="Zhu X."/>
            <person name="Liu R."/>
            <person name="Schnable J.C."/>
            <person name="Zhu J.-K."/>
            <person name="Zhang H."/>
        </authorList>
    </citation>
    <scope>NUCLEOTIDE SEQUENCE [LARGE SCALE GENOMIC DNA]</scope>
</reference>
<comment type="subcellular location">
    <subcellularLocation>
        <location evidence="1">Membrane</location>
    </subcellularLocation>
</comment>
<dbReference type="GO" id="GO:0016020">
    <property type="term" value="C:membrane"/>
    <property type="evidence" value="ECO:0007669"/>
    <property type="project" value="UniProtKB-SubCell"/>
</dbReference>
<dbReference type="GO" id="GO:0010277">
    <property type="term" value="F:chlorophyllide a oxygenase activity"/>
    <property type="evidence" value="ECO:0007669"/>
    <property type="project" value="InterPro"/>
</dbReference>
<evidence type="ECO:0000313" key="9">
    <source>
        <dbReference type="EMBL" id="RLN15934.1"/>
    </source>
</evidence>
<gene>
    <name evidence="9" type="ORF">C2845_PM02G44330</name>
</gene>
<dbReference type="GO" id="GO:0005737">
    <property type="term" value="C:cytoplasm"/>
    <property type="evidence" value="ECO:0007669"/>
    <property type="project" value="TreeGrafter"/>
</dbReference>
<dbReference type="STRING" id="4540.A0A3L6S5R1"/>
<evidence type="ECO:0000256" key="5">
    <source>
        <dbReference type="ARBA" id="ARBA00023002"/>
    </source>
</evidence>
<dbReference type="EMBL" id="PQIB02000005">
    <property type="protein sequence ID" value="RLN15934.1"/>
    <property type="molecule type" value="Genomic_DNA"/>
</dbReference>
<evidence type="ECO:0000256" key="2">
    <source>
        <dbReference type="ARBA" id="ARBA00022692"/>
    </source>
</evidence>
<dbReference type="Proteomes" id="UP000275267">
    <property type="component" value="Unassembled WGS sequence"/>
</dbReference>
<dbReference type="InterPro" id="IPR050584">
    <property type="entry name" value="Cholesterol_7-desaturase"/>
</dbReference>
<keyword evidence="3" id="KW-0809">Transit peptide</keyword>
<evidence type="ECO:0000313" key="10">
    <source>
        <dbReference type="Proteomes" id="UP000275267"/>
    </source>
</evidence>
<dbReference type="Gene3D" id="3.90.380.10">
    <property type="entry name" value="Naphthalene 1,2-dioxygenase Alpha Subunit, Chain A, domain 1"/>
    <property type="match status" value="1"/>
</dbReference>